<proteinExistence type="predicted"/>
<accession>A0ACA9QAE3</accession>
<organism evidence="1 2">
    <name type="scientific">Acaulospora colombiana</name>
    <dbReference type="NCBI Taxonomy" id="27376"/>
    <lineage>
        <taxon>Eukaryota</taxon>
        <taxon>Fungi</taxon>
        <taxon>Fungi incertae sedis</taxon>
        <taxon>Mucoromycota</taxon>
        <taxon>Glomeromycotina</taxon>
        <taxon>Glomeromycetes</taxon>
        <taxon>Diversisporales</taxon>
        <taxon>Acaulosporaceae</taxon>
        <taxon>Acaulospora</taxon>
    </lineage>
</organism>
<feature type="non-terminal residue" evidence="1">
    <location>
        <position position="1"/>
    </location>
</feature>
<keyword evidence="2" id="KW-1185">Reference proteome</keyword>
<evidence type="ECO:0000313" key="1">
    <source>
        <dbReference type="EMBL" id="CAG8740327.1"/>
    </source>
</evidence>
<name>A0ACA9QAE3_9GLOM</name>
<evidence type="ECO:0000313" key="2">
    <source>
        <dbReference type="Proteomes" id="UP000789525"/>
    </source>
</evidence>
<dbReference type="EMBL" id="CAJVPT010047563">
    <property type="protein sequence ID" value="CAG8740327.1"/>
    <property type="molecule type" value="Genomic_DNA"/>
</dbReference>
<gene>
    <name evidence="1" type="ORF">ACOLOM_LOCUS12141</name>
</gene>
<protein>
    <submittedName>
        <fullName evidence="1">11906_t:CDS:1</fullName>
    </submittedName>
</protein>
<reference evidence="1" key="1">
    <citation type="submission" date="2021-06" db="EMBL/GenBank/DDBJ databases">
        <authorList>
            <person name="Kallberg Y."/>
            <person name="Tangrot J."/>
            <person name="Rosling A."/>
        </authorList>
    </citation>
    <scope>NUCLEOTIDE SEQUENCE</scope>
    <source>
        <strain evidence="1">CL356</strain>
    </source>
</reference>
<dbReference type="Proteomes" id="UP000789525">
    <property type="component" value="Unassembled WGS sequence"/>
</dbReference>
<feature type="non-terminal residue" evidence="1">
    <location>
        <position position="179"/>
    </location>
</feature>
<sequence>LLRYNKPVYEPSKSPGAFRMKWQTGSRILKRLLTNPESLDLSRKSKTATIPKMLTVEQVTDSIQGIPFVYKGLFGILIGTLDKIPTYGGILSFSSILSTIRLAIQGADPWVQAYMHSPMIRVPSILGWRVVVQHQFFNEVIRAPEDVLSFEDFIADHRIGPESSSPALLEWKEVVAFDW</sequence>
<comment type="caution">
    <text evidence="1">The sequence shown here is derived from an EMBL/GenBank/DDBJ whole genome shotgun (WGS) entry which is preliminary data.</text>
</comment>